<name>A0ABS5KNQ0_9ACTN</name>
<evidence type="ECO:0000256" key="1">
    <source>
        <dbReference type="SAM" id="MobiDB-lite"/>
    </source>
</evidence>
<protein>
    <submittedName>
        <fullName evidence="2">Uncharacterized protein</fullName>
    </submittedName>
</protein>
<accession>A0ABS5KNQ0</accession>
<gene>
    <name evidence="2" type="ORF">KGQ19_12295</name>
</gene>
<evidence type="ECO:0000313" key="2">
    <source>
        <dbReference type="EMBL" id="MBS2547652.1"/>
    </source>
</evidence>
<comment type="caution">
    <text evidence="2">The sequence shown here is derived from an EMBL/GenBank/DDBJ whole genome shotgun (WGS) entry which is preliminary data.</text>
</comment>
<sequence>MSAMFSAVPDAAPSVFHERNQGTTVQNLGLSHLSVAVGHFYMDELENGEEPIRTQFERVKPWLDAAKASAISGGERPRVSTCFLVDDYFQHWPDAPQIMEKLLRLSREAGVTIDYVARESACARRLDGFQTAELVATRLLEEPFPEGANGGRPPISMSGWMSNGKPPRESRVLETMESHVWEPAHEFGERNHSIYLDVELWDSQGRPGGEDDGELGNRRYSCPFLAAVWQLIRLGLLRQDGQPALKVTDFDGEWRTEWDQCPDIVKVNPSAQPFYAYRSLSILPRTFLPIEHSVQNIINHFLPDPAVVESLDRQAGAKNVPLPPVIADRLSHFFLAGGN</sequence>
<dbReference type="Proteomes" id="UP000730482">
    <property type="component" value="Unassembled WGS sequence"/>
</dbReference>
<dbReference type="EMBL" id="JAAFYZ010000032">
    <property type="protein sequence ID" value="MBS2547652.1"/>
    <property type="molecule type" value="Genomic_DNA"/>
</dbReference>
<dbReference type="NCBIfam" id="NF040566">
    <property type="entry name" value="SCO2522_fam"/>
    <property type="match status" value="1"/>
</dbReference>
<keyword evidence="3" id="KW-1185">Reference proteome</keyword>
<evidence type="ECO:0000313" key="3">
    <source>
        <dbReference type="Proteomes" id="UP000730482"/>
    </source>
</evidence>
<reference evidence="2 3" key="1">
    <citation type="submission" date="2020-02" db="EMBL/GenBank/DDBJ databases">
        <title>Acidophilic actinobacteria isolated from forest soil.</title>
        <authorList>
            <person name="Golinska P."/>
        </authorList>
    </citation>
    <scope>NUCLEOTIDE SEQUENCE [LARGE SCALE GENOMIC DNA]</scope>
    <source>
        <strain evidence="2 3">NL8</strain>
    </source>
</reference>
<organism evidence="2 3">
    <name type="scientific">Catenulispora pinistramenti</name>
    <dbReference type="NCBI Taxonomy" id="2705254"/>
    <lineage>
        <taxon>Bacteria</taxon>
        <taxon>Bacillati</taxon>
        <taxon>Actinomycetota</taxon>
        <taxon>Actinomycetes</taxon>
        <taxon>Catenulisporales</taxon>
        <taxon>Catenulisporaceae</taxon>
        <taxon>Catenulispora</taxon>
    </lineage>
</organism>
<proteinExistence type="predicted"/>
<feature type="region of interest" description="Disordered" evidence="1">
    <location>
        <begin position="145"/>
        <end position="168"/>
    </location>
</feature>
<dbReference type="InterPro" id="IPR049747">
    <property type="entry name" value="SCO2522-like"/>
</dbReference>